<proteinExistence type="predicted"/>
<sequence>MSSQPHRNNSDFQLRYFIAGGCHTPDGAWNILYEQLLDIQIKLEYTKASILRRQAKILDIQEVLDNPKAKPSDKIRAKADMIEWKSNEGLMELSLAGAEKEVATIKALMSELEPHRKYGNLPLLEATEAAQHDEWCGEFKHRIENYLITQGFIPEDQLRAMRSCPSFDNDLLPHIRRVQHALVQQGDRLDLLKTGALMAIEQKQEDTSIDSSIT</sequence>
<dbReference type="EMBL" id="LR796734">
    <property type="protein sequence ID" value="CAB4162824.1"/>
    <property type="molecule type" value="Genomic_DNA"/>
</dbReference>
<name>A0A6J5P5M3_9CAUD</name>
<evidence type="ECO:0000313" key="1">
    <source>
        <dbReference type="EMBL" id="CAB4162824.1"/>
    </source>
</evidence>
<protein>
    <submittedName>
        <fullName evidence="1">Uncharacterized protein</fullName>
    </submittedName>
</protein>
<organism evidence="1">
    <name type="scientific">uncultured Caudovirales phage</name>
    <dbReference type="NCBI Taxonomy" id="2100421"/>
    <lineage>
        <taxon>Viruses</taxon>
        <taxon>Duplodnaviria</taxon>
        <taxon>Heunggongvirae</taxon>
        <taxon>Uroviricota</taxon>
        <taxon>Caudoviricetes</taxon>
        <taxon>Peduoviridae</taxon>
        <taxon>Maltschvirus</taxon>
        <taxon>Maltschvirus maltsch</taxon>
    </lineage>
</organism>
<reference evidence="1" key="1">
    <citation type="submission" date="2020-04" db="EMBL/GenBank/DDBJ databases">
        <authorList>
            <person name="Chiriac C."/>
            <person name="Salcher M."/>
            <person name="Ghai R."/>
            <person name="Kavagutti S V."/>
        </authorList>
    </citation>
    <scope>NUCLEOTIDE SEQUENCE</scope>
</reference>
<accession>A0A6J5P5M3</accession>
<gene>
    <name evidence="1" type="ORF">UFOVP787_133</name>
</gene>